<comment type="caution">
    <text evidence="2">The sequence shown here is derived from an EMBL/GenBank/DDBJ whole genome shotgun (WGS) entry which is preliminary data.</text>
</comment>
<evidence type="ECO:0000313" key="2">
    <source>
        <dbReference type="EMBL" id="RDL43549.1"/>
    </source>
</evidence>
<dbReference type="EMBL" id="QKRA01000007">
    <property type="protein sequence ID" value="RDL43549.1"/>
    <property type="molecule type" value="Genomic_DNA"/>
</dbReference>
<accession>A0A370U6Y9</accession>
<keyword evidence="2" id="KW-0808">Transferase</keyword>
<reference evidence="2 3" key="1">
    <citation type="submission" date="2018-06" db="EMBL/GenBank/DDBJ databases">
        <title>Marinomonas sp. YLB-05 draft genome sequence.</title>
        <authorList>
            <person name="Yu L."/>
            <person name="Tang X."/>
        </authorList>
    </citation>
    <scope>NUCLEOTIDE SEQUENCE [LARGE SCALE GENOMIC DNA]</scope>
    <source>
        <strain evidence="2 3">YLB-05</strain>
    </source>
</reference>
<sequence length="157" mass="18090">MDIHPYSETIAREIADLFYQAVHAIDSSIYSQAQKQVWAPEPINYEQWFARLNQKKPYVAIINQSVAGFIELDDDGHIDCTYTHPDYQGMGVATSLYKHVLAQARKRNLTRLYVEASLIAKPFFEKQGFAVVKKNELIRGGITLENFIMEKYLDSRN</sequence>
<protein>
    <submittedName>
        <fullName evidence="2">Histone acetyltransferase</fullName>
    </submittedName>
</protein>
<evidence type="ECO:0000313" key="3">
    <source>
        <dbReference type="Proteomes" id="UP000254326"/>
    </source>
</evidence>
<name>A0A370U6Y9_9GAMM</name>
<gene>
    <name evidence="2" type="ORF">DN730_14545</name>
</gene>
<dbReference type="PROSITE" id="PS51186">
    <property type="entry name" value="GNAT"/>
    <property type="match status" value="1"/>
</dbReference>
<dbReference type="Pfam" id="PF13673">
    <property type="entry name" value="Acetyltransf_10"/>
    <property type="match status" value="1"/>
</dbReference>
<dbReference type="RefSeq" id="WP_115468876.1">
    <property type="nucleotide sequence ID" value="NZ_QKRA01000007.1"/>
</dbReference>
<dbReference type="SUPFAM" id="SSF55729">
    <property type="entry name" value="Acyl-CoA N-acyltransferases (Nat)"/>
    <property type="match status" value="1"/>
</dbReference>
<dbReference type="PANTHER" id="PTHR43451">
    <property type="entry name" value="ACETYLTRANSFERASE (GNAT) FAMILY PROTEIN"/>
    <property type="match status" value="1"/>
</dbReference>
<dbReference type="InterPro" id="IPR052564">
    <property type="entry name" value="N-acetyltrans/Recomb-assoc"/>
</dbReference>
<dbReference type="Gene3D" id="3.40.630.30">
    <property type="match status" value="1"/>
</dbReference>
<keyword evidence="3" id="KW-1185">Reference proteome</keyword>
<dbReference type="CDD" id="cd04301">
    <property type="entry name" value="NAT_SF"/>
    <property type="match status" value="1"/>
</dbReference>
<dbReference type="OrthoDB" id="5355033at2"/>
<dbReference type="AlphaFoldDB" id="A0A370U6Y9"/>
<organism evidence="2 3">
    <name type="scientific">Marinomonas piezotolerans</name>
    <dbReference type="NCBI Taxonomy" id="2213058"/>
    <lineage>
        <taxon>Bacteria</taxon>
        <taxon>Pseudomonadati</taxon>
        <taxon>Pseudomonadota</taxon>
        <taxon>Gammaproteobacteria</taxon>
        <taxon>Oceanospirillales</taxon>
        <taxon>Oceanospirillaceae</taxon>
        <taxon>Marinomonas</taxon>
    </lineage>
</organism>
<evidence type="ECO:0000259" key="1">
    <source>
        <dbReference type="PROSITE" id="PS51186"/>
    </source>
</evidence>
<dbReference type="PANTHER" id="PTHR43451:SF1">
    <property type="entry name" value="ACETYLTRANSFERASE"/>
    <property type="match status" value="1"/>
</dbReference>
<proteinExistence type="predicted"/>
<dbReference type="Proteomes" id="UP000254326">
    <property type="component" value="Unassembled WGS sequence"/>
</dbReference>
<feature type="domain" description="N-acetyltransferase" evidence="1">
    <location>
        <begin position="1"/>
        <end position="154"/>
    </location>
</feature>
<dbReference type="InterPro" id="IPR016181">
    <property type="entry name" value="Acyl_CoA_acyltransferase"/>
</dbReference>
<dbReference type="GO" id="GO:0016747">
    <property type="term" value="F:acyltransferase activity, transferring groups other than amino-acyl groups"/>
    <property type="evidence" value="ECO:0007669"/>
    <property type="project" value="InterPro"/>
</dbReference>
<dbReference type="InterPro" id="IPR000182">
    <property type="entry name" value="GNAT_dom"/>
</dbReference>